<keyword evidence="1" id="KW-0812">Transmembrane</keyword>
<gene>
    <name evidence="2" type="ORF">GCM10012286_36250</name>
</gene>
<feature type="transmembrane region" description="Helical" evidence="1">
    <location>
        <begin position="12"/>
        <end position="33"/>
    </location>
</feature>
<feature type="transmembrane region" description="Helical" evidence="1">
    <location>
        <begin position="45"/>
        <end position="67"/>
    </location>
</feature>
<proteinExistence type="predicted"/>
<keyword evidence="3" id="KW-1185">Reference proteome</keyword>
<dbReference type="Proteomes" id="UP000656881">
    <property type="component" value="Unassembled WGS sequence"/>
</dbReference>
<evidence type="ECO:0000313" key="3">
    <source>
        <dbReference type="Proteomes" id="UP000656881"/>
    </source>
</evidence>
<organism evidence="2 3">
    <name type="scientific">Streptomyces lasiicapitis</name>
    <dbReference type="NCBI Taxonomy" id="1923961"/>
    <lineage>
        <taxon>Bacteria</taxon>
        <taxon>Bacillati</taxon>
        <taxon>Actinomycetota</taxon>
        <taxon>Actinomycetes</taxon>
        <taxon>Kitasatosporales</taxon>
        <taxon>Streptomycetaceae</taxon>
        <taxon>Streptomyces</taxon>
    </lineage>
</organism>
<comment type="caution">
    <text evidence="2">The sequence shown here is derived from an EMBL/GenBank/DDBJ whole genome shotgun (WGS) entry which is preliminary data.</text>
</comment>
<reference evidence="3" key="1">
    <citation type="journal article" date="2019" name="Int. J. Syst. Evol. Microbiol.">
        <title>The Global Catalogue of Microorganisms (GCM) 10K type strain sequencing project: providing services to taxonomists for standard genome sequencing and annotation.</title>
        <authorList>
            <consortium name="The Broad Institute Genomics Platform"/>
            <consortium name="The Broad Institute Genome Sequencing Center for Infectious Disease"/>
            <person name="Wu L."/>
            <person name="Ma J."/>
        </authorList>
    </citation>
    <scope>NUCLEOTIDE SEQUENCE [LARGE SCALE GENOMIC DNA]</scope>
    <source>
        <strain evidence="3">CGMCC 4.7349</strain>
    </source>
</reference>
<protein>
    <submittedName>
        <fullName evidence="2">Uncharacterized protein</fullName>
    </submittedName>
</protein>
<evidence type="ECO:0000313" key="2">
    <source>
        <dbReference type="EMBL" id="GGO46109.1"/>
    </source>
</evidence>
<accession>A0ABQ2M1U6</accession>
<keyword evidence="1" id="KW-1133">Transmembrane helix</keyword>
<name>A0ABQ2M1U6_9ACTN</name>
<keyword evidence="1" id="KW-0472">Membrane</keyword>
<dbReference type="EMBL" id="BMNG01000007">
    <property type="protein sequence ID" value="GGO46109.1"/>
    <property type="molecule type" value="Genomic_DNA"/>
</dbReference>
<sequence length="128" mass="13637">MLLPRLRLKGVLGRGAMFGVLANLVPLIGMFVVTEHDDRETFLAVVSGLGLIAGGSLLLIGLFFWSACGSDVRRWRDLRTVTGQTEGVTIMAPACVRAGVVGLLLFPGPYGLYHLVDGAAFGSWLYGS</sequence>
<feature type="transmembrane region" description="Helical" evidence="1">
    <location>
        <begin position="88"/>
        <end position="106"/>
    </location>
</feature>
<dbReference type="InterPro" id="IPR046299">
    <property type="entry name" value="DUF6336"/>
</dbReference>
<dbReference type="Pfam" id="PF19862">
    <property type="entry name" value="DUF6336"/>
    <property type="match status" value="1"/>
</dbReference>
<evidence type="ECO:0000256" key="1">
    <source>
        <dbReference type="SAM" id="Phobius"/>
    </source>
</evidence>